<dbReference type="VEuPathDB" id="FungiDB:PMAA_039090"/>
<dbReference type="EMBL" id="DS995904">
    <property type="protein sequence ID" value="EEA20042.1"/>
    <property type="molecule type" value="Genomic_DNA"/>
</dbReference>
<evidence type="ECO:0000259" key="7">
    <source>
        <dbReference type="Pfam" id="PF24809"/>
    </source>
</evidence>
<dbReference type="InterPro" id="IPR050378">
    <property type="entry name" value="Metallo-dep_Hydrolases_sf"/>
</dbReference>
<dbReference type="InterPro" id="IPR032466">
    <property type="entry name" value="Metal_Hydrolase"/>
</dbReference>
<dbReference type="OrthoDB" id="4223005at2759"/>
<dbReference type="PhylomeDB" id="B6QPT7"/>
<feature type="domain" description="Amidohydrolase-related" evidence="5">
    <location>
        <begin position="57"/>
        <end position="456"/>
    </location>
</feature>
<dbReference type="InterPro" id="IPR056884">
    <property type="entry name" value="NPHP3-like_N"/>
</dbReference>
<evidence type="ECO:0000259" key="8">
    <source>
        <dbReference type="Pfam" id="PF24883"/>
    </source>
</evidence>
<protein>
    <submittedName>
        <fullName evidence="9">Aminohydrolase, putative</fullName>
    </submittedName>
</protein>
<dbReference type="InterPro" id="IPR006680">
    <property type="entry name" value="Amidohydro-rel"/>
</dbReference>
<dbReference type="FunFam" id="3.20.20.140:FF:000217">
    <property type="entry name" value="Dihydropyrimidinase-related protein 1"/>
    <property type="match status" value="1"/>
</dbReference>
<dbReference type="Pfam" id="PF01979">
    <property type="entry name" value="Amidohydro_1"/>
    <property type="match status" value="1"/>
</dbReference>
<dbReference type="Pfam" id="PF24883">
    <property type="entry name" value="NPHP3_N"/>
    <property type="match status" value="1"/>
</dbReference>
<evidence type="ECO:0000313" key="9">
    <source>
        <dbReference type="EMBL" id="EEA20042.1"/>
    </source>
</evidence>
<dbReference type="InterPro" id="IPR011059">
    <property type="entry name" value="Metal-dep_hydrolase_composite"/>
</dbReference>
<dbReference type="SUPFAM" id="SSF51556">
    <property type="entry name" value="Metallo-dependent hydrolases"/>
    <property type="match status" value="1"/>
</dbReference>
<keyword evidence="9" id="KW-0378">Hydrolase</keyword>
<sequence length="1505" mass="169107">MFDSAFDCVVLDGMVVTAADVGRYDIAIKDGKIALLAPARSLETLKATRVIDAQGAYVMPGGVDAHVHLSEPQLFGKGRPADDFSSGSRSAVAGGTTTIIAFASQDRSDPSVLNALNEAQQKAQDASYCDYSLHLLISNPTQQALEEFAVLRERGVSSIKIYMTYEVLQLRDNQILDILLQARKDLITTMIHAENGDMLTWMTEQLERRRLLAPKYHATSRPQILESEATNRAIALSQLVETPILIVHVSSPLAANSIRAAQTSGLPVFAETCPQYLFLTRKGLDQPGFEGAKCVCSPPPRDGEADLESIWKGIENGTFTILSSDHCPFIYDDNIDGKKSAISEDAPLGRFRYIPNGCPGVETRLALVLSADRLSPQKFVEVTSTNPAKLYGLYPQKGALLPGLSDADLTIWYPPSSLEPFPVTNSALHHNVDYTPYEGQTVSQWPRYTLVRGEVVWDRDNGGIVGRKGYGQFVKRGPSAFCREQPEWNIGLGAKDIEAAGGFFYREMANSSYTSPANFSPKKRGCTLDVFALLEMAISLTRIGKLTPEIQLAQAVSEFESILNLEEKTILRNLKSKHHPDAIDIVRLTAEIDRSSQLTRKCVGTRFANVLRAIQAFTSIGDVVVGGSQNIMASGLWAAVRFTLQLATNYTSFLEKFSTLFMEIGRSAPRYQELALVYHRSSDLQKTICEYFITLVQLCTKAVQFIRRNSLTRLLVTTLGSFDSEFGDFTQNLGALGNAIKEEVMFLSAKTEQEESRENSRFRSILLDRFDKSYEIRHKLAARLSLLDACSVYDYASTWRQIRKKGKTASLSGCNEYMTWRDDPSTTNTLVFFGKLGSGKSVFTANLIEDLLLNIPKGATAYFICRHDVTESLQSRTIVGSLIRQWLEFMNVENILDAMEQQVQSLANETDLDGLLTVFCKFLAPKWQGKPMFVVIDGLDDCAEREKQTVIQYLHDWAENSTLRLFLTTRSELELTSLLIDKHFPHRSKMQLSLQENDIADYINDELQRRLESGSLSLNDPETIVEIQDTLIANTYGMFLWAVLQIDSICNEETDDAILAALRDLPRDMPAVYDRILHKHSYSAYSKKLLQIVSAACRPLTIWELREALSVTPGDETMDQKKLITDIQKTISSCGSLLELDDESLTVHFIHPSAKQHLSYPDTEHTSDVSVRFSNVEANCLMGSICLTYLNWSVFENQLTSRHIPWQITGSHAVSASVKVPLRSASISGKVAQMYLKRTKKISSSASTSFDFKGALMEAYSGKYKRQPSGEFFFLSYTIKYWLGHCVNLNDSMGKIWALWQRFVNNPPSIISNFPWDKSDYYISLDAHTRRAQWAFDNCHQSLVLFLLKNDKEHYLRLIEKTEEVALKHQLRGDWGEAANIRRNIVESLALAFSAAPLDVLRTIWNLALSYRALEEDDEMVKSLLRDLLLKLKVDNSPFIDSILDSSAAFQRARNNIRQRESANEILNMAYLMSVRLLGQRDVNTLRLQHDIRHFDERHAKSLAL</sequence>
<dbReference type="Gene3D" id="2.30.40.10">
    <property type="entry name" value="Urease, subunit C, domain 1"/>
    <property type="match status" value="1"/>
</dbReference>
<dbReference type="Proteomes" id="UP000001294">
    <property type="component" value="Unassembled WGS sequence"/>
</dbReference>
<dbReference type="GO" id="GO:0016810">
    <property type="term" value="F:hydrolase activity, acting on carbon-nitrogen (but not peptide) bonds"/>
    <property type="evidence" value="ECO:0007669"/>
    <property type="project" value="InterPro"/>
</dbReference>
<dbReference type="Gene3D" id="3.20.20.140">
    <property type="entry name" value="Metal-dependent hydrolases"/>
    <property type="match status" value="1"/>
</dbReference>
<evidence type="ECO:0000313" key="10">
    <source>
        <dbReference type="Proteomes" id="UP000001294"/>
    </source>
</evidence>
<comment type="PTM">
    <text evidence="4">Carbamylation allows a single lysine to coordinate two divalent metal cations.</text>
</comment>
<feature type="modified residue" description="N6-carboxylysine" evidence="4">
    <location>
        <position position="160"/>
    </location>
</feature>
<evidence type="ECO:0000259" key="5">
    <source>
        <dbReference type="Pfam" id="PF01979"/>
    </source>
</evidence>
<gene>
    <name evidence="9" type="ORF">PMAA_039090</name>
</gene>
<dbReference type="Pfam" id="PF22939">
    <property type="entry name" value="WHD_GPIID"/>
    <property type="match status" value="1"/>
</dbReference>
<name>B6QPT7_TALMQ</name>
<evidence type="ECO:0000256" key="4">
    <source>
        <dbReference type="PIRSR" id="PIRSR611778-50"/>
    </source>
</evidence>
<dbReference type="HOGENOM" id="CLU_248473_0_0_1"/>
<evidence type="ECO:0000259" key="6">
    <source>
        <dbReference type="Pfam" id="PF22939"/>
    </source>
</evidence>
<keyword evidence="2" id="KW-0597">Phosphoprotein</keyword>
<keyword evidence="10" id="KW-1185">Reference proteome</keyword>
<dbReference type="SUPFAM" id="SSF52540">
    <property type="entry name" value="P-loop containing nucleoside triphosphate hydrolases"/>
    <property type="match status" value="1"/>
</dbReference>
<keyword evidence="3" id="KW-0677">Repeat</keyword>
<dbReference type="PANTHER" id="PTHR11647">
    <property type="entry name" value="HYDRANTOINASE/DIHYDROPYRIMIDINASE FAMILY MEMBER"/>
    <property type="match status" value="1"/>
</dbReference>
<feature type="domain" description="Nephrocystin 3-like N-terminal" evidence="8">
    <location>
        <begin position="814"/>
        <end position="970"/>
    </location>
</feature>
<feature type="domain" description="GPI inositol-deacylase winged helix" evidence="6">
    <location>
        <begin position="1076"/>
        <end position="1160"/>
    </location>
</feature>
<dbReference type="SUPFAM" id="SSF51338">
    <property type="entry name" value="Composite domain of metallo-dependent hydrolases"/>
    <property type="match status" value="2"/>
</dbReference>
<evidence type="ECO:0000256" key="1">
    <source>
        <dbReference type="ARBA" id="ARBA00008829"/>
    </source>
</evidence>
<evidence type="ECO:0000256" key="3">
    <source>
        <dbReference type="ARBA" id="ARBA00022737"/>
    </source>
</evidence>
<reference evidence="10" key="1">
    <citation type="journal article" date="2015" name="Genome Announc.">
        <title>Genome sequence of the AIDS-associated pathogen Penicillium marneffei (ATCC18224) and its near taxonomic relative Talaromyces stipitatus (ATCC10500).</title>
        <authorList>
            <person name="Nierman W.C."/>
            <person name="Fedorova-Abrams N.D."/>
            <person name="Andrianopoulos A."/>
        </authorList>
    </citation>
    <scope>NUCLEOTIDE SEQUENCE [LARGE SCALE GENOMIC DNA]</scope>
    <source>
        <strain evidence="10">ATCC 18224 / CBS 334.59 / QM 7333</strain>
    </source>
</reference>
<accession>B6QPT7</accession>
<dbReference type="STRING" id="441960.B6QPT7"/>
<dbReference type="InterPro" id="IPR054471">
    <property type="entry name" value="GPIID_WHD"/>
</dbReference>
<dbReference type="GO" id="GO:0005737">
    <property type="term" value="C:cytoplasm"/>
    <property type="evidence" value="ECO:0007669"/>
    <property type="project" value="InterPro"/>
</dbReference>
<dbReference type="PANTHER" id="PTHR11647:SF96">
    <property type="entry name" value="AMIDOHYDROLASE-RELATED DOMAIN-CONTAINING PROTEIN"/>
    <property type="match status" value="1"/>
</dbReference>
<dbReference type="InterPro" id="IPR011778">
    <property type="entry name" value="Hydantoinase/dihydroPyrase"/>
</dbReference>
<dbReference type="CDD" id="cd01314">
    <property type="entry name" value="D-HYD"/>
    <property type="match status" value="1"/>
</dbReference>
<organism evidence="9 10">
    <name type="scientific">Talaromyces marneffei (strain ATCC 18224 / CBS 334.59 / QM 7333)</name>
    <name type="common">Penicillium marneffei</name>
    <dbReference type="NCBI Taxonomy" id="441960"/>
    <lineage>
        <taxon>Eukaryota</taxon>
        <taxon>Fungi</taxon>
        <taxon>Dikarya</taxon>
        <taxon>Ascomycota</taxon>
        <taxon>Pezizomycotina</taxon>
        <taxon>Eurotiomycetes</taxon>
        <taxon>Eurotiomycetidae</taxon>
        <taxon>Eurotiales</taxon>
        <taxon>Trichocomaceae</taxon>
        <taxon>Talaromyces</taxon>
        <taxon>Talaromyces sect. Talaromyces</taxon>
    </lineage>
</organism>
<dbReference type="NCBIfam" id="TIGR02033">
    <property type="entry name" value="D-hydantoinase"/>
    <property type="match status" value="1"/>
</dbReference>
<feature type="domain" description="DUF7708" evidence="7">
    <location>
        <begin position="609"/>
        <end position="744"/>
    </location>
</feature>
<proteinExistence type="inferred from homology"/>
<dbReference type="Pfam" id="PF24809">
    <property type="entry name" value="DUF7708"/>
    <property type="match status" value="1"/>
</dbReference>
<dbReference type="InterPro" id="IPR027417">
    <property type="entry name" value="P-loop_NTPase"/>
</dbReference>
<evidence type="ECO:0000256" key="2">
    <source>
        <dbReference type="ARBA" id="ARBA00022553"/>
    </source>
</evidence>
<comment type="similarity">
    <text evidence="1">Belongs to the metallo-dependent hydrolases superfamily. Hydantoinase/dihydropyrimidinase family.</text>
</comment>
<dbReference type="Gene3D" id="3.40.50.300">
    <property type="entry name" value="P-loop containing nucleotide triphosphate hydrolases"/>
    <property type="match status" value="1"/>
</dbReference>
<dbReference type="InterPro" id="IPR056125">
    <property type="entry name" value="DUF7708"/>
</dbReference>